<evidence type="ECO:0000313" key="1">
    <source>
        <dbReference type="EMBL" id="RPA74848.1"/>
    </source>
</evidence>
<dbReference type="EMBL" id="ML119779">
    <property type="protein sequence ID" value="RPA74848.1"/>
    <property type="molecule type" value="Genomic_DNA"/>
</dbReference>
<dbReference type="AlphaFoldDB" id="A0A3N4HQT0"/>
<sequence>MCLAISLPVHESVPISDDETTEDFNPLQDPSWQAALTDNTYTTFDVFIDPPTIPSFLASSLPVIDNTTGRPNRARPRPRISLEIRTETSAQPGSPIEANRRGATLFVRFSWARYITVYPETWEEVFQAWIPERFVVPEPLYRLYLRADGGYIFQFYTIDGEQG</sequence>
<reference evidence="1 2" key="1">
    <citation type="journal article" date="2018" name="Nat. Ecol. Evol.">
        <title>Pezizomycetes genomes reveal the molecular basis of ectomycorrhizal truffle lifestyle.</title>
        <authorList>
            <person name="Murat C."/>
            <person name="Payen T."/>
            <person name="Noel B."/>
            <person name="Kuo A."/>
            <person name="Morin E."/>
            <person name="Chen J."/>
            <person name="Kohler A."/>
            <person name="Krizsan K."/>
            <person name="Balestrini R."/>
            <person name="Da Silva C."/>
            <person name="Montanini B."/>
            <person name="Hainaut M."/>
            <person name="Levati E."/>
            <person name="Barry K.W."/>
            <person name="Belfiori B."/>
            <person name="Cichocki N."/>
            <person name="Clum A."/>
            <person name="Dockter R.B."/>
            <person name="Fauchery L."/>
            <person name="Guy J."/>
            <person name="Iotti M."/>
            <person name="Le Tacon F."/>
            <person name="Lindquist E.A."/>
            <person name="Lipzen A."/>
            <person name="Malagnac F."/>
            <person name="Mello A."/>
            <person name="Molinier V."/>
            <person name="Miyauchi S."/>
            <person name="Poulain J."/>
            <person name="Riccioni C."/>
            <person name="Rubini A."/>
            <person name="Sitrit Y."/>
            <person name="Splivallo R."/>
            <person name="Traeger S."/>
            <person name="Wang M."/>
            <person name="Zifcakova L."/>
            <person name="Wipf D."/>
            <person name="Zambonelli A."/>
            <person name="Paolocci F."/>
            <person name="Nowrousian M."/>
            <person name="Ottonello S."/>
            <person name="Baldrian P."/>
            <person name="Spatafora J.W."/>
            <person name="Henrissat B."/>
            <person name="Nagy L.G."/>
            <person name="Aury J.M."/>
            <person name="Wincker P."/>
            <person name="Grigoriev I.V."/>
            <person name="Bonfante P."/>
            <person name="Martin F.M."/>
        </authorList>
    </citation>
    <scope>NUCLEOTIDE SEQUENCE [LARGE SCALE GENOMIC DNA]</scope>
    <source>
        <strain evidence="1 2">RN42</strain>
    </source>
</reference>
<proteinExistence type="predicted"/>
<dbReference type="Proteomes" id="UP000275078">
    <property type="component" value="Unassembled WGS sequence"/>
</dbReference>
<protein>
    <submittedName>
        <fullName evidence="1">Uncharacterized protein</fullName>
    </submittedName>
</protein>
<evidence type="ECO:0000313" key="2">
    <source>
        <dbReference type="Proteomes" id="UP000275078"/>
    </source>
</evidence>
<accession>A0A3N4HQT0</accession>
<name>A0A3N4HQT0_ASCIM</name>
<organism evidence="1 2">
    <name type="scientific">Ascobolus immersus RN42</name>
    <dbReference type="NCBI Taxonomy" id="1160509"/>
    <lineage>
        <taxon>Eukaryota</taxon>
        <taxon>Fungi</taxon>
        <taxon>Dikarya</taxon>
        <taxon>Ascomycota</taxon>
        <taxon>Pezizomycotina</taxon>
        <taxon>Pezizomycetes</taxon>
        <taxon>Pezizales</taxon>
        <taxon>Ascobolaceae</taxon>
        <taxon>Ascobolus</taxon>
    </lineage>
</organism>
<keyword evidence="2" id="KW-1185">Reference proteome</keyword>
<gene>
    <name evidence="1" type="ORF">BJ508DRAFT_312531</name>
</gene>